<evidence type="ECO:0000256" key="2">
    <source>
        <dbReference type="ARBA" id="ARBA00009423"/>
    </source>
</evidence>
<evidence type="ECO:0000256" key="7">
    <source>
        <dbReference type="SAM" id="MobiDB-lite"/>
    </source>
</evidence>
<feature type="compositionally biased region" description="Basic and acidic residues" evidence="7">
    <location>
        <begin position="771"/>
        <end position="780"/>
    </location>
</feature>
<feature type="compositionally biased region" description="Polar residues" evidence="7">
    <location>
        <begin position="175"/>
        <end position="197"/>
    </location>
</feature>
<evidence type="ECO:0000256" key="4">
    <source>
        <dbReference type="ARBA" id="ARBA00023054"/>
    </source>
</evidence>
<feature type="compositionally biased region" description="Low complexity" evidence="7">
    <location>
        <begin position="9"/>
        <end position="45"/>
    </location>
</feature>
<evidence type="ECO:0000256" key="5">
    <source>
        <dbReference type="ARBA" id="ARBA00023212"/>
    </source>
</evidence>
<feature type="region of interest" description="Disordered" evidence="7">
    <location>
        <begin position="727"/>
        <end position="788"/>
    </location>
</feature>
<feature type="compositionally biased region" description="Low complexity" evidence="7">
    <location>
        <begin position="82"/>
        <end position="99"/>
    </location>
</feature>
<feature type="region of interest" description="Disordered" evidence="7">
    <location>
        <begin position="647"/>
        <end position="678"/>
    </location>
</feature>
<feature type="coiled-coil region" evidence="6">
    <location>
        <begin position="959"/>
        <end position="1029"/>
    </location>
</feature>
<evidence type="ECO:0000256" key="6">
    <source>
        <dbReference type="SAM" id="Coils"/>
    </source>
</evidence>
<keyword evidence="10" id="KW-1185">Reference proteome</keyword>
<reference evidence="9" key="1">
    <citation type="journal article" date="2020" name="Fungal Divers.">
        <title>Resolving the Mortierellaceae phylogeny through synthesis of multi-gene phylogenetics and phylogenomics.</title>
        <authorList>
            <person name="Vandepol N."/>
            <person name="Liber J."/>
            <person name="Desiro A."/>
            <person name="Na H."/>
            <person name="Kennedy M."/>
            <person name="Barry K."/>
            <person name="Grigoriev I.V."/>
            <person name="Miller A.N."/>
            <person name="O'Donnell K."/>
            <person name="Stajich J.E."/>
            <person name="Bonito G."/>
        </authorList>
    </citation>
    <scope>NUCLEOTIDE SEQUENCE</scope>
    <source>
        <strain evidence="9">NRRL 6426</strain>
    </source>
</reference>
<evidence type="ECO:0000313" key="9">
    <source>
        <dbReference type="EMBL" id="KAF9136150.1"/>
    </source>
</evidence>
<feature type="coiled-coil region" evidence="6">
    <location>
        <begin position="857"/>
        <end position="930"/>
    </location>
</feature>
<proteinExistence type="inferred from homology"/>
<feature type="region of interest" description="Disordered" evidence="7">
    <location>
        <begin position="1"/>
        <end position="124"/>
    </location>
</feature>
<feature type="compositionally biased region" description="Polar residues" evidence="7">
    <location>
        <begin position="151"/>
        <end position="167"/>
    </location>
</feature>
<sequence length="1045" mass="111324">FAIPPPPSKTSFNSSSFNPFASSSPSAFKSSFNSSFNPSSAPSASSHDDSNNNETPVTPPPAAPPKAVPASRPKPLTRKPLTSSSSTTSPTGTTTTTTTAKQRVSTLRSTLSKFSAPKKADLEPVIAEIDIATGAAADETIVQDHADRTHNNSNTSKNHIGNGSMSEDQVGGLTAANNNDDGNTSMTILSPTPSNGSAGSGGFKSSRPLRTVPFNRVGSPGAHLDPVGLGANSPTRSGSPLSSDSLASFNAMIGKEDPMGMGDDDDDMDLHHSGHVSFVVSDPEHLRILEGEIEDPFSPSMSAIDLDADAYLSNLMQQSTSPFGSRKSNNTSRGQSPAFRTRRQRTADSAATGEESFLDSTDDALSDKEPHPKLRTSRTGTRTPSSPLARAVTRGSSHSPRDLSNSIGQLSLDQVMSDSQGMDDIMDSSFLNGATGAGGKSFVASRGGPPSNADKDSLSGRSPPVSNATNTSHPPLPLSPASGAEDGLGVHPLDNHHGGADPALHSPLATSPGHPANGNGDGNGLNDDASDSKQHQQQEFDDQDPVDINHVEVDIVVQNVNISRLDISPPATHPPGFLHSHHNHQPLPSFGAAMSSGPGSSGLSTELFPAPPTFSPHTPPHGTSLMASTNLGEASVLTSSYTPALSSPEATFASPQQTQQHSPSSITTTSPTASKKAQILEKRSHLLEDLLSKARERTKNKTEVSQLLSQAAIDREKAIAAANAALEATPSTPASSSSSKDSLADSAATTTTTGNGPSVTFAVTDDATPGSDKDSRTLHDDDLDMGSGSAGNLSVLIDRKEGGLVRRPSGMMLSSRIRDSTNLDAPRYSIREMEDMKKNVRMDLRIEITNEIREEYERSAEQEATIFQQEIEELKSALEKERREKAQLKSVLDEFESSLADIAVSTAKEIQTIKEQNVKLTESKEETEEAFILLKSRYDELKALNHKHVENEGILRNAVESLKQDFETSEARYEKVKAHADAKFVVASQEMEQTRIVFENEVTMLKGQLSRQEMQMRTLEQALEIKNKENEDLILFSEELIAKLS</sequence>
<feature type="compositionally biased region" description="Low complexity" evidence="7">
    <location>
        <begin position="377"/>
        <end position="387"/>
    </location>
</feature>
<name>A0A9P5V5R3_9FUNG</name>
<comment type="caution">
    <text evidence="9">The sequence shown here is derived from an EMBL/GenBank/DDBJ whole genome shotgun (WGS) entry which is preliminary data.</text>
</comment>
<feature type="domain" description="Transforming acidic coiled-coil-containing protein C-terminal" evidence="8">
    <location>
        <begin position="857"/>
        <end position="1041"/>
    </location>
</feature>
<evidence type="ECO:0000313" key="10">
    <source>
        <dbReference type="Proteomes" id="UP000748756"/>
    </source>
</evidence>
<keyword evidence="4 6" id="KW-0175">Coiled coil</keyword>
<feature type="compositionally biased region" description="Polar residues" evidence="7">
    <location>
        <begin position="464"/>
        <end position="473"/>
    </location>
</feature>
<gene>
    <name evidence="9" type="primary">TACC3</name>
    <name evidence="9" type="ORF">BG015_003188</name>
</gene>
<comment type="similarity">
    <text evidence="2">Belongs to the TACC family.</text>
</comment>
<dbReference type="Pfam" id="PF05010">
    <property type="entry name" value="TACC_C"/>
    <property type="match status" value="1"/>
</dbReference>
<dbReference type="AlphaFoldDB" id="A0A9P5V5R3"/>
<feature type="region of interest" description="Disordered" evidence="7">
    <location>
        <begin position="567"/>
        <end position="627"/>
    </location>
</feature>
<dbReference type="Gene3D" id="1.20.5.1700">
    <property type="match status" value="1"/>
</dbReference>
<feature type="compositionally biased region" description="Low complexity" evidence="7">
    <location>
        <begin position="588"/>
        <end position="604"/>
    </location>
</feature>
<dbReference type="EMBL" id="JAAAUQ010001683">
    <property type="protein sequence ID" value="KAF9136150.1"/>
    <property type="molecule type" value="Genomic_DNA"/>
</dbReference>
<keyword evidence="5" id="KW-0206">Cytoskeleton</keyword>
<dbReference type="InterPro" id="IPR007707">
    <property type="entry name" value="TACC_C"/>
</dbReference>
<protein>
    <submittedName>
        <fullName evidence="9">Transforming acidic coiled-coil-containing protein 3</fullName>
    </submittedName>
</protein>
<comment type="subcellular location">
    <subcellularLocation>
        <location evidence="1">Cytoplasm</location>
        <location evidence="1">Cytoskeleton</location>
    </subcellularLocation>
</comment>
<feature type="compositionally biased region" description="Pro residues" evidence="7">
    <location>
        <begin position="609"/>
        <end position="619"/>
    </location>
</feature>
<evidence type="ECO:0000259" key="8">
    <source>
        <dbReference type="Pfam" id="PF05010"/>
    </source>
</evidence>
<feature type="compositionally biased region" description="Pro residues" evidence="7">
    <location>
        <begin position="57"/>
        <end position="67"/>
    </location>
</feature>
<dbReference type="OrthoDB" id="10255048at2759"/>
<keyword evidence="3" id="KW-0963">Cytoplasm</keyword>
<feature type="compositionally biased region" description="Low complexity" evidence="7">
    <location>
        <begin position="653"/>
        <end position="677"/>
    </location>
</feature>
<feature type="compositionally biased region" description="Polar residues" evidence="7">
    <location>
        <begin position="394"/>
        <end position="420"/>
    </location>
</feature>
<feature type="compositionally biased region" description="Low complexity" evidence="7">
    <location>
        <begin position="233"/>
        <end position="245"/>
    </location>
</feature>
<feature type="compositionally biased region" description="Polar residues" evidence="7">
    <location>
        <begin position="319"/>
        <end position="335"/>
    </location>
</feature>
<feature type="region of interest" description="Disordered" evidence="7">
    <location>
        <begin position="140"/>
        <end position="245"/>
    </location>
</feature>
<accession>A0A9P5V5R3</accession>
<evidence type="ECO:0000256" key="1">
    <source>
        <dbReference type="ARBA" id="ARBA00004245"/>
    </source>
</evidence>
<dbReference type="Proteomes" id="UP000748756">
    <property type="component" value="Unassembled WGS sequence"/>
</dbReference>
<feature type="non-terminal residue" evidence="9">
    <location>
        <position position="1045"/>
    </location>
</feature>
<feature type="compositionally biased region" description="Polar residues" evidence="7">
    <location>
        <begin position="100"/>
        <end position="113"/>
    </location>
</feature>
<dbReference type="GO" id="GO:0005856">
    <property type="term" value="C:cytoskeleton"/>
    <property type="evidence" value="ECO:0007669"/>
    <property type="project" value="UniProtKB-SubCell"/>
</dbReference>
<organism evidence="9 10">
    <name type="scientific">Linnemannia schmuckeri</name>
    <dbReference type="NCBI Taxonomy" id="64567"/>
    <lineage>
        <taxon>Eukaryota</taxon>
        <taxon>Fungi</taxon>
        <taxon>Fungi incertae sedis</taxon>
        <taxon>Mucoromycota</taxon>
        <taxon>Mortierellomycotina</taxon>
        <taxon>Mortierellomycetes</taxon>
        <taxon>Mortierellales</taxon>
        <taxon>Mortierellaceae</taxon>
        <taxon>Linnemannia</taxon>
    </lineage>
</organism>
<feature type="compositionally biased region" description="Low complexity" evidence="7">
    <location>
        <begin position="727"/>
        <end position="753"/>
    </location>
</feature>
<feature type="region of interest" description="Disordered" evidence="7">
    <location>
        <begin position="319"/>
        <end position="546"/>
    </location>
</feature>
<evidence type="ECO:0000256" key="3">
    <source>
        <dbReference type="ARBA" id="ARBA00022490"/>
    </source>
</evidence>